<organism evidence="1 2">
    <name type="scientific">Aureliella helgolandensis</name>
    <dbReference type="NCBI Taxonomy" id="2527968"/>
    <lineage>
        <taxon>Bacteria</taxon>
        <taxon>Pseudomonadati</taxon>
        <taxon>Planctomycetota</taxon>
        <taxon>Planctomycetia</taxon>
        <taxon>Pirellulales</taxon>
        <taxon>Pirellulaceae</taxon>
        <taxon>Aureliella</taxon>
    </lineage>
</organism>
<dbReference type="OrthoDB" id="9794241at2"/>
<dbReference type="NCBIfam" id="TIGR02453">
    <property type="entry name" value="TIGR02453 family protein"/>
    <property type="match status" value="1"/>
</dbReference>
<dbReference type="PANTHER" id="PTHR36452:SF1">
    <property type="entry name" value="DUF2461 DOMAIN-CONTAINING PROTEIN"/>
    <property type="match status" value="1"/>
</dbReference>
<evidence type="ECO:0000313" key="1">
    <source>
        <dbReference type="EMBL" id="QDV23952.1"/>
    </source>
</evidence>
<dbReference type="PIRSF" id="PIRSF028451">
    <property type="entry name" value="UCP028451"/>
    <property type="match status" value="1"/>
</dbReference>
<dbReference type="KEGG" id="ahel:Q31a_22650"/>
<reference evidence="1 2" key="1">
    <citation type="submission" date="2019-02" db="EMBL/GenBank/DDBJ databases">
        <title>Deep-cultivation of Planctomycetes and their phenomic and genomic characterization uncovers novel biology.</title>
        <authorList>
            <person name="Wiegand S."/>
            <person name="Jogler M."/>
            <person name="Boedeker C."/>
            <person name="Pinto D."/>
            <person name="Vollmers J."/>
            <person name="Rivas-Marin E."/>
            <person name="Kohn T."/>
            <person name="Peeters S.H."/>
            <person name="Heuer A."/>
            <person name="Rast P."/>
            <person name="Oberbeckmann S."/>
            <person name="Bunk B."/>
            <person name="Jeske O."/>
            <person name="Meyerdierks A."/>
            <person name="Storesund J.E."/>
            <person name="Kallscheuer N."/>
            <person name="Luecker S."/>
            <person name="Lage O.M."/>
            <person name="Pohl T."/>
            <person name="Merkel B.J."/>
            <person name="Hornburger P."/>
            <person name="Mueller R.-W."/>
            <person name="Bruemmer F."/>
            <person name="Labrenz M."/>
            <person name="Spormann A.M."/>
            <person name="Op den Camp H."/>
            <person name="Overmann J."/>
            <person name="Amann R."/>
            <person name="Jetten M.S.M."/>
            <person name="Mascher T."/>
            <person name="Medema M.H."/>
            <person name="Devos D.P."/>
            <person name="Kaster A.-K."/>
            <person name="Ovreas L."/>
            <person name="Rohde M."/>
            <person name="Galperin M.Y."/>
            <person name="Jogler C."/>
        </authorList>
    </citation>
    <scope>NUCLEOTIDE SEQUENCE [LARGE SCALE GENOMIC DNA]</scope>
    <source>
        <strain evidence="1 2">Q31a</strain>
    </source>
</reference>
<sequence>MPSDALPFTGFPCDTIDFLADLGANNTREWFSLNKARYEQSFLAPSLKFIAAMEKPLQRVAPLLKAEPKKMGGSLMRIYKDTRFSKDKTPYKTNIGIHFRHQLGKDVHSPGVYLHIAPDGCFMGAGIWRPDSASLSLIRERILQDEAAWTRMRRGKRFRETFELHDDRLKTAPRGIDRSHPQIEDLRLKSFIAMAPLSRQVIQGPELIKTLTQRVRDAQPLMLFLAEALGHPY</sequence>
<evidence type="ECO:0008006" key="3">
    <source>
        <dbReference type="Google" id="ProtNLM"/>
    </source>
</evidence>
<keyword evidence="2" id="KW-1185">Reference proteome</keyword>
<dbReference type="PANTHER" id="PTHR36452">
    <property type="entry name" value="CHROMOSOME 12, WHOLE GENOME SHOTGUN SEQUENCE"/>
    <property type="match status" value="1"/>
</dbReference>
<dbReference type="RefSeq" id="WP_145077252.1">
    <property type="nucleotide sequence ID" value="NZ_CP036298.1"/>
</dbReference>
<evidence type="ECO:0000313" key="2">
    <source>
        <dbReference type="Proteomes" id="UP000318017"/>
    </source>
</evidence>
<dbReference type="EMBL" id="CP036298">
    <property type="protein sequence ID" value="QDV23952.1"/>
    <property type="molecule type" value="Genomic_DNA"/>
</dbReference>
<proteinExistence type="predicted"/>
<dbReference type="Pfam" id="PF09365">
    <property type="entry name" value="DUF2461"/>
    <property type="match status" value="1"/>
</dbReference>
<dbReference type="Proteomes" id="UP000318017">
    <property type="component" value="Chromosome"/>
</dbReference>
<dbReference type="InterPro" id="IPR015996">
    <property type="entry name" value="UCP028451"/>
</dbReference>
<protein>
    <recommendedName>
        <fullName evidence="3">TIGR02453 family protein</fullName>
    </recommendedName>
</protein>
<accession>A0A518G5T2</accession>
<dbReference type="InterPro" id="IPR012808">
    <property type="entry name" value="CHP02453"/>
</dbReference>
<dbReference type="AlphaFoldDB" id="A0A518G5T2"/>
<name>A0A518G5T2_9BACT</name>
<gene>
    <name evidence="1" type="ORF">Q31a_22650</name>
</gene>